<dbReference type="HOGENOM" id="CLU_016665_2_1_1"/>
<dbReference type="InterPro" id="IPR011074">
    <property type="entry name" value="CRAL/TRIO_N_dom"/>
</dbReference>
<dbReference type="EMBL" id="GL996502">
    <property type="protein sequence ID" value="EGW32214.1"/>
    <property type="molecule type" value="Genomic_DNA"/>
</dbReference>
<feature type="region of interest" description="Disordered" evidence="1">
    <location>
        <begin position="85"/>
        <end position="126"/>
    </location>
</feature>
<protein>
    <recommendedName>
        <fullName evidence="2">CRAL-TRIO domain-containing protein</fullName>
    </recommendedName>
</protein>
<evidence type="ECO:0000313" key="4">
    <source>
        <dbReference type="Proteomes" id="UP000000709"/>
    </source>
</evidence>
<dbReference type="SMART" id="SM00516">
    <property type="entry name" value="SEC14"/>
    <property type="match status" value="1"/>
</dbReference>
<organism evidence="4">
    <name type="scientific">Spathaspora passalidarum (strain NRRL Y-27907 / 11-Y1)</name>
    <dbReference type="NCBI Taxonomy" id="619300"/>
    <lineage>
        <taxon>Eukaryota</taxon>
        <taxon>Fungi</taxon>
        <taxon>Dikarya</taxon>
        <taxon>Ascomycota</taxon>
        <taxon>Saccharomycotina</taxon>
        <taxon>Pichiomycetes</taxon>
        <taxon>Debaryomycetaceae</taxon>
        <taxon>Spathaspora</taxon>
    </lineage>
</organism>
<feature type="domain" description="CRAL-TRIO" evidence="2">
    <location>
        <begin position="383"/>
        <end position="531"/>
    </location>
</feature>
<dbReference type="Proteomes" id="UP000000709">
    <property type="component" value="Unassembled WGS sequence"/>
</dbReference>
<evidence type="ECO:0000313" key="3">
    <source>
        <dbReference type="EMBL" id="EGW32214.1"/>
    </source>
</evidence>
<dbReference type="SMART" id="SM01100">
    <property type="entry name" value="CRAL_TRIO_N"/>
    <property type="match status" value="1"/>
</dbReference>
<feature type="compositionally biased region" description="Basic residues" evidence="1">
    <location>
        <begin position="93"/>
        <end position="106"/>
    </location>
</feature>
<dbReference type="SUPFAM" id="SSF46938">
    <property type="entry name" value="CRAL/TRIO N-terminal domain"/>
    <property type="match status" value="1"/>
</dbReference>
<dbReference type="RefSeq" id="XP_007375490.1">
    <property type="nucleotide sequence ID" value="XM_007375428.1"/>
</dbReference>
<dbReference type="InterPro" id="IPR001251">
    <property type="entry name" value="CRAL-TRIO_dom"/>
</dbReference>
<evidence type="ECO:0000259" key="2">
    <source>
        <dbReference type="PROSITE" id="PS50191"/>
    </source>
</evidence>
<dbReference type="Gene3D" id="3.40.525.10">
    <property type="entry name" value="CRAL-TRIO lipid binding domain"/>
    <property type="match status" value="1"/>
</dbReference>
<dbReference type="CDD" id="cd00170">
    <property type="entry name" value="SEC14"/>
    <property type="match status" value="1"/>
</dbReference>
<dbReference type="InterPro" id="IPR036273">
    <property type="entry name" value="CRAL/TRIO_N_dom_sf"/>
</dbReference>
<dbReference type="FunCoup" id="G3APP3">
    <property type="interactions" value="185"/>
</dbReference>
<name>G3APP3_SPAPN</name>
<sequence length="622" mass="72230">MTSSVAGPKYRPARIQTLTADQEIVLKQVWAYFFKYFGYPLDIDKSDLPFKECFIASTSTQHFDESHTLHPLIYVPTRTAASITSRKTTGSTRSRRSMFSGRRRRKSESFSVEGVKPPRSRLPHNSKRMVQIQTQSSFERYVPVDVASDEFYYTYAHHYKRAFEYSDDYKNLVDADGQYIGSVEEETSSQVDELEEDGDMAGSVYSLETFVTAASSFTDEMPVHKPKKNPSIKAPKRAVYNLYNGGRIKPPGKFPHPSFITMKINNKITVQPVDQFKRTMNMHHTVRHDRSLLSCFRRYEIQSIHTALNTLLRHDLLDNFVLRFIRARKWDTEKAIAMLTKTLDWRINEFPADNWVMEGDAPSYLKGINQGFVKNFTKEKSWIKGRDKNNNPIFTFQARKHLTTDASVKQNQRYAVVMIEWARLILKDVSESVDTFTILFDLTGFSLKNADYSTIKFLADCLEAHYPETLGFILIHNAPWIFASVWNIIKHWIDPLVAEKIHFTKDLNELTRFIDIKAIPDYLGGQDPTRGRYPIPTARDAFPPKRKDAEYIRLMKERDQLYCRFYETTKKWIESTNPAISELYLKDKLALDIELAKNYVLLDPYIRNPGLYDRDGTLTMSI</sequence>
<dbReference type="PANTHER" id="PTHR46590:SF1">
    <property type="entry name" value="PHOSPHATIDYLINOSITOL TRANSFER PROTEIN CSR1"/>
    <property type="match status" value="1"/>
</dbReference>
<dbReference type="PANTHER" id="PTHR46590">
    <property type="entry name" value="PHOSPHATIDYLINOSITOL TRANSFER PROTEIN CSR1-RELATED"/>
    <property type="match status" value="1"/>
</dbReference>
<dbReference type="OrthoDB" id="43460at2759"/>
<dbReference type="eggNOG" id="KOG1470">
    <property type="taxonomic scope" value="Eukaryota"/>
</dbReference>
<proteinExistence type="predicted"/>
<gene>
    <name evidence="3" type="ORF">SPAPADRAFT_50787</name>
</gene>
<dbReference type="KEGG" id="spaa:SPAPADRAFT_50787"/>
<reference evidence="3 4" key="1">
    <citation type="journal article" date="2011" name="Proc. Natl. Acad. Sci. U.S.A.">
        <title>Comparative genomics of xylose-fermenting fungi for enhanced biofuel production.</title>
        <authorList>
            <person name="Wohlbach D.J."/>
            <person name="Kuo A."/>
            <person name="Sato T.K."/>
            <person name="Potts K.M."/>
            <person name="Salamov A.A."/>
            <person name="LaButti K.M."/>
            <person name="Sun H."/>
            <person name="Clum A."/>
            <person name="Pangilinan J.L."/>
            <person name="Lindquist E.A."/>
            <person name="Lucas S."/>
            <person name="Lapidus A."/>
            <person name="Jin M."/>
            <person name="Gunawan C."/>
            <person name="Balan V."/>
            <person name="Dale B.E."/>
            <person name="Jeffries T.W."/>
            <person name="Zinkel R."/>
            <person name="Barry K.W."/>
            <person name="Grigoriev I.V."/>
            <person name="Gasch A.P."/>
        </authorList>
    </citation>
    <scope>NUCLEOTIDE SEQUENCE [LARGE SCALE GENOMIC DNA]</scope>
    <source>
        <strain evidence="4">NRRL Y-27907 / 11-Y1</strain>
    </source>
</reference>
<dbReference type="OMA" id="TIEWVRL"/>
<dbReference type="AlphaFoldDB" id="G3APP3"/>
<dbReference type="PROSITE" id="PS50191">
    <property type="entry name" value="CRAL_TRIO"/>
    <property type="match status" value="1"/>
</dbReference>
<accession>G3APP3</accession>
<dbReference type="Pfam" id="PF03765">
    <property type="entry name" value="CRAL_TRIO_N"/>
    <property type="match status" value="1"/>
</dbReference>
<evidence type="ECO:0000256" key="1">
    <source>
        <dbReference type="SAM" id="MobiDB-lite"/>
    </source>
</evidence>
<keyword evidence="4" id="KW-1185">Reference proteome</keyword>
<dbReference type="Pfam" id="PF00650">
    <property type="entry name" value="CRAL_TRIO"/>
    <property type="match status" value="1"/>
</dbReference>
<dbReference type="GeneID" id="18871484"/>
<dbReference type="InterPro" id="IPR052432">
    <property type="entry name" value="PITP/CRAL-TRIO"/>
</dbReference>
<dbReference type="InterPro" id="IPR036865">
    <property type="entry name" value="CRAL-TRIO_dom_sf"/>
</dbReference>
<dbReference type="SUPFAM" id="SSF52087">
    <property type="entry name" value="CRAL/TRIO domain"/>
    <property type="match status" value="1"/>
</dbReference>
<dbReference type="InParanoid" id="G3APP3"/>